<organism evidence="1 2">
    <name type="scientific">Bacillus cereus TIAC219</name>
    <dbReference type="NCBI Taxonomy" id="718222"/>
    <lineage>
        <taxon>Bacteria</taxon>
        <taxon>Bacillati</taxon>
        <taxon>Bacillota</taxon>
        <taxon>Bacilli</taxon>
        <taxon>Bacillales</taxon>
        <taxon>Bacillaceae</taxon>
        <taxon>Bacillus</taxon>
        <taxon>Bacillus cereus group</taxon>
    </lineage>
</organism>
<dbReference type="EMBL" id="AHCJ01000071">
    <property type="protein sequence ID" value="EOQ58880.1"/>
    <property type="molecule type" value="Genomic_DNA"/>
</dbReference>
<dbReference type="Proteomes" id="UP000014060">
    <property type="component" value="Unassembled WGS sequence"/>
</dbReference>
<name>A0ABC9SSH9_BACCE</name>
<gene>
    <name evidence="1" type="ORF">IAY_05630</name>
</gene>
<reference evidence="1 2" key="1">
    <citation type="submission" date="2013-01" db="EMBL/GenBank/DDBJ databases">
        <title>The Genome Sequence of Bacillus cereus TIAC219.</title>
        <authorList>
            <consortium name="The Broad Institute Genome Sequencing Platform"/>
            <consortium name="The Broad Institute Genome Sequencing Center for Infectious Disease"/>
            <person name="Feldgarden M."/>
            <person name="Van der Auwera G.A."/>
            <person name="Mahillon J."/>
            <person name="Duprez V."/>
            <person name="Timmery S."/>
            <person name="Mattelet C."/>
            <person name="Dierick K."/>
            <person name="Sun M."/>
            <person name="Yu Z."/>
            <person name="Zhu L."/>
            <person name="Hu X."/>
            <person name="Shank E.B."/>
            <person name="Swiecicka I."/>
            <person name="Hansen B.M."/>
            <person name="Andrup L."/>
            <person name="Walker B."/>
            <person name="Young S.K."/>
            <person name="Zeng Q."/>
            <person name="Gargeya S."/>
            <person name="Fitzgerald M."/>
            <person name="Haas B."/>
            <person name="Abouelleil A."/>
            <person name="Alvarado L."/>
            <person name="Arachchi H.M."/>
            <person name="Berlin A.M."/>
            <person name="Chapman S.B."/>
            <person name="Dewar J."/>
            <person name="Goldberg J."/>
            <person name="Griggs A."/>
            <person name="Gujja S."/>
            <person name="Hansen M."/>
            <person name="Howarth C."/>
            <person name="Imamovic A."/>
            <person name="Larimer J."/>
            <person name="McCowan C."/>
            <person name="Murphy C."/>
            <person name="Neiman D."/>
            <person name="Pearson M."/>
            <person name="Priest M."/>
            <person name="Roberts A."/>
            <person name="Saif S."/>
            <person name="Shea T."/>
            <person name="Sisk P."/>
            <person name="Sykes S."/>
            <person name="Wortman J."/>
            <person name="Nusbaum C."/>
            <person name="Birren B."/>
        </authorList>
    </citation>
    <scope>NUCLEOTIDE SEQUENCE [LARGE SCALE GENOMIC DNA]</scope>
    <source>
        <strain evidence="1 2">TIAC219</strain>
    </source>
</reference>
<proteinExistence type="predicted"/>
<evidence type="ECO:0000313" key="2">
    <source>
        <dbReference type="Proteomes" id="UP000014060"/>
    </source>
</evidence>
<protein>
    <submittedName>
        <fullName evidence="1">Uncharacterized protein</fullName>
    </submittedName>
</protein>
<dbReference type="AlphaFoldDB" id="A0ABC9SSH9"/>
<evidence type="ECO:0000313" key="1">
    <source>
        <dbReference type="EMBL" id="EOQ58880.1"/>
    </source>
</evidence>
<comment type="caution">
    <text evidence="1">The sequence shown here is derived from an EMBL/GenBank/DDBJ whole genome shotgun (WGS) entry which is preliminary data.</text>
</comment>
<accession>A0ABC9SSH9</accession>
<sequence>MWSIFGYEGCIYVLDAGLYLYSKTNTKLPVVYW</sequence>